<dbReference type="AlphaFoldDB" id="A0A7C8ZE86"/>
<accession>A0A7C8ZE86</accession>
<evidence type="ECO:0000313" key="1">
    <source>
        <dbReference type="EMBL" id="MBA4640856.1"/>
    </source>
</evidence>
<protein>
    <submittedName>
        <fullName evidence="1">Uncharacterized protein</fullName>
    </submittedName>
</protein>
<proteinExistence type="predicted"/>
<name>A0A7C8ZE86_OPUST</name>
<sequence length="107" mass="12529">MIANRVFSTLLKHNPSAARMMLRQSHGGKVITRNPYPRAGPNPFGEPEWFFNPVHKIMKKVMFVTCVWVLMDVRYFGEYRANGTPFTIQLINTLFPSVPKRYEHHHE</sequence>
<organism evidence="1">
    <name type="scientific">Opuntia streptacantha</name>
    <name type="common">Prickly pear cactus</name>
    <name type="synonym">Opuntia cardona</name>
    <dbReference type="NCBI Taxonomy" id="393608"/>
    <lineage>
        <taxon>Eukaryota</taxon>
        <taxon>Viridiplantae</taxon>
        <taxon>Streptophyta</taxon>
        <taxon>Embryophyta</taxon>
        <taxon>Tracheophyta</taxon>
        <taxon>Spermatophyta</taxon>
        <taxon>Magnoliopsida</taxon>
        <taxon>eudicotyledons</taxon>
        <taxon>Gunneridae</taxon>
        <taxon>Pentapetalae</taxon>
        <taxon>Caryophyllales</taxon>
        <taxon>Cactineae</taxon>
        <taxon>Cactaceae</taxon>
        <taxon>Opuntioideae</taxon>
        <taxon>Opuntia</taxon>
    </lineage>
</organism>
<dbReference type="EMBL" id="GISG01121537">
    <property type="protein sequence ID" value="MBA4640856.1"/>
    <property type="molecule type" value="Transcribed_RNA"/>
</dbReference>
<reference evidence="1" key="1">
    <citation type="journal article" date="2013" name="J. Plant Res.">
        <title>Effect of fungi and light on seed germination of three Opuntia species from semiarid lands of central Mexico.</title>
        <authorList>
            <person name="Delgado-Sanchez P."/>
            <person name="Jimenez-Bremont J.F."/>
            <person name="Guerrero-Gonzalez Mde L."/>
            <person name="Flores J."/>
        </authorList>
    </citation>
    <scope>NUCLEOTIDE SEQUENCE</scope>
    <source>
        <tissue evidence="1">Cladode</tissue>
    </source>
</reference>
<reference evidence="1" key="2">
    <citation type="submission" date="2020-07" db="EMBL/GenBank/DDBJ databases">
        <authorList>
            <person name="Vera ALvarez R."/>
            <person name="Arias-Moreno D.M."/>
            <person name="Jimenez-Jacinto V."/>
            <person name="Jimenez-Bremont J.F."/>
            <person name="Swaminathan K."/>
            <person name="Moose S.P."/>
            <person name="Guerrero-Gonzalez M.L."/>
            <person name="Marino-Ramirez L."/>
            <person name="Landsman D."/>
            <person name="Rodriguez-Kessler M."/>
            <person name="Delgado-Sanchez P."/>
        </authorList>
    </citation>
    <scope>NUCLEOTIDE SEQUENCE</scope>
    <source>
        <tissue evidence="1">Cladode</tissue>
    </source>
</reference>